<keyword evidence="3" id="KW-1185">Reference proteome</keyword>
<dbReference type="Pfam" id="PF04218">
    <property type="entry name" value="CENP-B_N"/>
    <property type="match status" value="1"/>
</dbReference>
<comment type="caution">
    <text evidence="2">The sequence shown here is derived from an EMBL/GenBank/DDBJ whole genome shotgun (WGS) entry which is preliminary data.</text>
</comment>
<dbReference type="eggNOG" id="COG2826">
    <property type="taxonomic scope" value="Bacteria"/>
</dbReference>
<dbReference type="HOGENOM" id="CLU_035706_11_3_9"/>
<dbReference type="InterPro" id="IPR007889">
    <property type="entry name" value="HTH_Psq"/>
</dbReference>
<evidence type="ECO:0000313" key="3">
    <source>
        <dbReference type="Proteomes" id="UP000003503"/>
    </source>
</evidence>
<proteinExistence type="predicted"/>
<reference evidence="2 3" key="1">
    <citation type="submission" date="2011-02" db="EMBL/GenBank/DDBJ databases">
        <authorList>
            <person name="Muzny D."/>
            <person name="Qin X."/>
            <person name="Deng J."/>
            <person name="Jiang H."/>
            <person name="Liu Y."/>
            <person name="Qu J."/>
            <person name="Song X.-Z."/>
            <person name="Zhang L."/>
            <person name="Thornton R."/>
            <person name="Coyle M."/>
            <person name="Francisco L."/>
            <person name="Jackson L."/>
            <person name="Javaid M."/>
            <person name="Korchina V."/>
            <person name="Kovar C."/>
            <person name="Mata R."/>
            <person name="Mathew T."/>
            <person name="Ngo R."/>
            <person name="Nguyen L."/>
            <person name="Nguyen N."/>
            <person name="Okwuonu G."/>
            <person name="Ongeri F."/>
            <person name="Pham C."/>
            <person name="Simmons D."/>
            <person name="Wilczek-Boney K."/>
            <person name="Hale W."/>
            <person name="Jakkamsetti A."/>
            <person name="Pham P."/>
            <person name="Ruth R."/>
            <person name="San Lucas F."/>
            <person name="Warren J."/>
            <person name="Zhang J."/>
            <person name="Zhao Z."/>
            <person name="Zhou C."/>
            <person name="Zhu D."/>
            <person name="Lee S."/>
            <person name="Bess C."/>
            <person name="Blankenburg K."/>
            <person name="Forbes L."/>
            <person name="Fu Q."/>
            <person name="Gubbala S."/>
            <person name="Hirani K."/>
            <person name="Jayaseelan J.C."/>
            <person name="Lara F."/>
            <person name="Munidasa M."/>
            <person name="Palculict T."/>
            <person name="Patil S."/>
            <person name="Pu L.-L."/>
            <person name="Saada N."/>
            <person name="Tang L."/>
            <person name="Weissenberger G."/>
            <person name="Zhu Y."/>
            <person name="Hemphill L."/>
            <person name="Shang Y."/>
            <person name="Youmans B."/>
            <person name="Ayvaz T."/>
            <person name="Ross M."/>
            <person name="Santibanez J."/>
            <person name="Aqrawi P."/>
            <person name="Gross S."/>
            <person name="Joshi V."/>
            <person name="Fowler G."/>
            <person name="Nazareth L."/>
            <person name="Reid J."/>
            <person name="Worley K."/>
            <person name="Petrosino J."/>
            <person name="Highlander S."/>
            <person name="Gibbs R."/>
        </authorList>
    </citation>
    <scope>NUCLEOTIDE SEQUENCE [LARGE SCALE GENOMIC DNA]</scope>
    <source>
        <strain evidence="2 3">DSM 19965</strain>
    </source>
</reference>
<dbReference type="EMBL" id="AFBB01000012">
    <property type="protein sequence ID" value="EGF14197.1"/>
    <property type="molecule type" value="Genomic_DNA"/>
</dbReference>
<dbReference type="GO" id="GO:0003677">
    <property type="term" value="F:DNA binding"/>
    <property type="evidence" value="ECO:0007669"/>
    <property type="project" value="InterPro"/>
</dbReference>
<accession>F2BWT0</accession>
<dbReference type="Gene3D" id="1.10.10.60">
    <property type="entry name" value="Homeodomain-like"/>
    <property type="match status" value="1"/>
</dbReference>
<dbReference type="STRING" id="888062.HMPREF9083_0648"/>
<feature type="domain" description="HTH psq-type" evidence="1">
    <location>
        <begin position="10"/>
        <end position="54"/>
    </location>
</feature>
<evidence type="ECO:0000313" key="2">
    <source>
        <dbReference type="EMBL" id="EGF14197.1"/>
    </source>
</evidence>
<gene>
    <name evidence="2" type="primary">tra</name>
    <name evidence="2" type="ORF">HMPREF9083_0648</name>
</gene>
<protein>
    <submittedName>
        <fullName evidence="2">ISSag3 transposase</fullName>
    </submittedName>
</protein>
<sequence>MSQQHSNTKKRSFQHLTPYQRWQIQALIEQRISKIHIAKQVGIARSTLYEELKHGTVDQMRSDLTYYKRYFADTGQLVYMTGVLPETTEVS</sequence>
<dbReference type="Proteomes" id="UP000003503">
    <property type="component" value="Unassembled WGS sequence"/>
</dbReference>
<dbReference type="RefSeq" id="WP_007555948.1">
    <property type="nucleotide sequence ID" value="NZ_GL878519.1"/>
</dbReference>
<organism evidence="2 3">
    <name type="scientific">Dialister micraerophilus DSM 19965</name>
    <dbReference type="NCBI Taxonomy" id="888062"/>
    <lineage>
        <taxon>Bacteria</taxon>
        <taxon>Bacillati</taxon>
        <taxon>Bacillota</taxon>
        <taxon>Negativicutes</taxon>
        <taxon>Veillonellales</taxon>
        <taxon>Veillonellaceae</taxon>
        <taxon>Dialister</taxon>
    </lineage>
</organism>
<evidence type="ECO:0000259" key="1">
    <source>
        <dbReference type="Pfam" id="PF04218"/>
    </source>
</evidence>
<name>F2BWT0_9FIRM</name>
<dbReference type="AlphaFoldDB" id="F2BWT0"/>